<organism evidence="3 4">
    <name type="scientific">Volvox reticuliferus</name>
    <dbReference type="NCBI Taxonomy" id="1737510"/>
    <lineage>
        <taxon>Eukaryota</taxon>
        <taxon>Viridiplantae</taxon>
        <taxon>Chlorophyta</taxon>
        <taxon>core chlorophytes</taxon>
        <taxon>Chlorophyceae</taxon>
        <taxon>CS clade</taxon>
        <taxon>Chlamydomonadales</taxon>
        <taxon>Volvocaceae</taxon>
        <taxon>Volvox</taxon>
    </lineage>
</organism>
<gene>
    <name evidence="3" type="ORF">Vretimale_15423</name>
</gene>
<feature type="domain" description="Pherophorin" evidence="2">
    <location>
        <begin position="225"/>
        <end position="373"/>
    </location>
</feature>
<dbReference type="InterPro" id="IPR024616">
    <property type="entry name" value="Pherophorin"/>
</dbReference>
<sequence length="387" mass="41316">PPSPPPPCPPPPSPPPPSPPPPSPPPPSPPPPSPPPPSPPPPSPPPPSPPPPFPELLPSSPPWLPLVPSSQTSFPSPPHFPTPSPTISEPLFECKLCINFLIVPPLWDFPPYRFDNASCELLQHSVIRPIEAQIAALNLVLLQPFVADPSLCSPLGTKICAIFQTAADAQLMQPFLQAIVSLAVHNLVSSICPATPGYKVQAFTEPDSCVKLHGGSECPPGPNQFPNCRCNKTRGITPLYVLPNVQIAPGRTPSTNLYCFRIGIVPEAFRLQGTCVGNTLNKAEFWADEAQRRKVVGFRVTPRGGPQRYVAVSWGAKGDNTVKATQLNWGLDQAEDGEICLELLKDVALGDFCLGGENGCFVGLFNDRRDCCPTYAATVFQTGSAAA</sequence>
<evidence type="ECO:0000259" key="2">
    <source>
        <dbReference type="Pfam" id="PF12499"/>
    </source>
</evidence>
<accession>A0A8J4GRV5</accession>
<dbReference type="PRINTS" id="PR01217">
    <property type="entry name" value="PRICHEXTENSN"/>
</dbReference>
<name>A0A8J4GRV5_9CHLO</name>
<evidence type="ECO:0000313" key="4">
    <source>
        <dbReference type="Proteomes" id="UP000722791"/>
    </source>
</evidence>
<comment type="caution">
    <text evidence="3">The sequence shown here is derived from an EMBL/GenBank/DDBJ whole genome shotgun (WGS) entry which is preliminary data.</text>
</comment>
<dbReference type="AlphaFoldDB" id="A0A8J4GRV5"/>
<evidence type="ECO:0000256" key="1">
    <source>
        <dbReference type="SAM" id="MobiDB-lite"/>
    </source>
</evidence>
<dbReference type="Proteomes" id="UP000722791">
    <property type="component" value="Unassembled WGS sequence"/>
</dbReference>
<proteinExistence type="predicted"/>
<feature type="region of interest" description="Disordered" evidence="1">
    <location>
        <begin position="1"/>
        <end position="55"/>
    </location>
</feature>
<evidence type="ECO:0000313" key="3">
    <source>
        <dbReference type="EMBL" id="GIM11991.1"/>
    </source>
</evidence>
<reference evidence="3" key="1">
    <citation type="journal article" date="2021" name="Proc. Natl. Acad. Sci. U.S.A.">
        <title>Three genomes in the algal genus Volvox reveal the fate of a haploid sex-determining region after a transition to homothallism.</title>
        <authorList>
            <person name="Yamamoto K."/>
            <person name="Hamaji T."/>
            <person name="Kawai-Toyooka H."/>
            <person name="Matsuzaki R."/>
            <person name="Takahashi F."/>
            <person name="Nishimura Y."/>
            <person name="Kawachi M."/>
            <person name="Noguchi H."/>
            <person name="Minakuchi Y."/>
            <person name="Umen J.G."/>
            <person name="Toyoda A."/>
            <person name="Nozaki H."/>
        </authorList>
    </citation>
    <scope>NUCLEOTIDE SEQUENCE</scope>
    <source>
        <strain evidence="3">NIES-3785</strain>
    </source>
</reference>
<protein>
    <recommendedName>
        <fullName evidence="2">Pherophorin domain-containing protein</fullName>
    </recommendedName>
</protein>
<feature type="non-terminal residue" evidence="3">
    <location>
        <position position="1"/>
    </location>
</feature>
<dbReference type="EMBL" id="BNCQ01000041">
    <property type="protein sequence ID" value="GIM11991.1"/>
    <property type="molecule type" value="Genomic_DNA"/>
</dbReference>
<dbReference type="Pfam" id="PF12499">
    <property type="entry name" value="DUF3707"/>
    <property type="match status" value="1"/>
</dbReference>